<protein>
    <submittedName>
        <fullName evidence="1">Uncharacterized protein</fullName>
    </submittedName>
</protein>
<sequence length="54" mass="6040">MEMPLERSQGGPISDWRPTNLTMTRCCCLHGPYDCPCLTWDCKVEVAAVPPCQV</sequence>
<proteinExistence type="predicted"/>
<dbReference type="Gramene" id="PAN07810">
    <property type="protein sequence ID" value="PAN07810"/>
    <property type="gene ID" value="PAHAL_1G364600"/>
</dbReference>
<gene>
    <name evidence="1" type="ORF">PAHAL_1G364600</name>
</gene>
<dbReference type="EMBL" id="CM008046">
    <property type="protein sequence ID" value="PAN07810.1"/>
    <property type="molecule type" value="Genomic_DNA"/>
</dbReference>
<name>A0A2S3GST3_9POAL</name>
<accession>A0A2S3GST3</accession>
<reference evidence="1" key="1">
    <citation type="submission" date="2018-04" db="EMBL/GenBank/DDBJ databases">
        <title>WGS assembly of Panicum hallii.</title>
        <authorList>
            <person name="Lovell J."/>
            <person name="Jenkins J."/>
            <person name="Lowry D."/>
            <person name="Mamidi S."/>
            <person name="Sreedasyam A."/>
            <person name="Weng X."/>
            <person name="Barry K."/>
            <person name="Bonette J."/>
            <person name="Campitelli B."/>
            <person name="Daum C."/>
            <person name="Gordon S."/>
            <person name="Gould B."/>
            <person name="Lipzen A."/>
            <person name="Macqueen A."/>
            <person name="Palacio-Mejia J."/>
            <person name="Plott C."/>
            <person name="Shakirov E."/>
            <person name="Shu S."/>
            <person name="Yoshinaga Y."/>
            <person name="Zane M."/>
            <person name="Rokhsar D."/>
            <person name="Grimwood J."/>
            <person name="Schmutz J."/>
            <person name="Juenger T."/>
        </authorList>
    </citation>
    <scope>NUCLEOTIDE SEQUENCE [LARGE SCALE GENOMIC DNA]</scope>
    <source>
        <strain evidence="1">FIL2</strain>
    </source>
</reference>
<dbReference type="Proteomes" id="UP000243499">
    <property type="component" value="Chromosome 1"/>
</dbReference>
<evidence type="ECO:0000313" key="1">
    <source>
        <dbReference type="EMBL" id="PAN07810.1"/>
    </source>
</evidence>
<dbReference type="AlphaFoldDB" id="A0A2S3GST3"/>
<organism evidence="1">
    <name type="scientific">Panicum hallii</name>
    <dbReference type="NCBI Taxonomy" id="206008"/>
    <lineage>
        <taxon>Eukaryota</taxon>
        <taxon>Viridiplantae</taxon>
        <taxon>Streptophyta</taxon>
        <taxon>Embryophyta</taxon>
        <taxon>Tracheophyta</taxon>
        <taxon>Spermatophyta</taxon>
        <taxon>Magnoliopsida</taxon>
        <taxon>Liliopsida</taxon>
        <taxon>Poales</taxon>
        <taxon>Poaceae</taxon>
        <taxon>PACMAD clade</taxon>
        <taxon>Panicoideae</taxon>
        <taxon>Panicodae</taxon>
        <taxon>Paniceae</taxon>
        <taxon>Panicinae</taxon>
        <taxon>Panicum</taxon>
        <taxon>Panicum sect. Panicum</taxon>
    </lineage>
</organism>